<dbReference type="EMBL" id="JANHOG010001596">
    <property type="protein sequence ID" value="KAJ3534579.1"/>
    <property type="molecule type" value="Genomic_DNA"/>
</dbReference>
<name>A0ACC1S917_9APHY</name>
<sequence length="238" mass="26213">MVVRVQLSSGKLGNTAWTYNLAALDSGKGREAGASTRDRSPTDSDPSIKMSISLANSALLVIDMQEHFSSIAGHLVPRLLPLIQLYHQKGLPVYFTQQGHLPDDNCTLVRRWGPPGQGSILRYSDEWNLMPGLNDEAVAPHSCRITGKSTYNAFLQTPLEESLRRHGVNTVVVSGTLTNLCCETTAREAFCRNFDVVVLDDGCAAANSKHHRMALENLEFGFAEIWSIQDAMDELNKL</sequence>
<evidence type="ECO:0000313" key="1">
    <source>
        <dbReference type="EMBL" id="KAJ3534579.1"/>
    </source>
</evidence>
<accession>A0ACC1S917</accession>
<proteinExistence type="predicted"/>
<comment type="caution">
    <text evidence="1">The sequence shown here is derived from an EMBL/GenBank/DDBJ whole genome shotgun (WGS) entry which is preliminary data.</text>
</comment>
<protein>
    <submittedName>
        <fullName evidence="1">Uncharacterized protein</fullName>
    </submittedName>
</protein>
<gene>
    <name evidence="1" type="ORF">NM688_g7111</name>
</gene>
<evidence type="ECO:0000313" key="2">
    <source>
        <dbReference type="Proteomes" id="UP001148662"/>
    </source>
</evidence>
<organism evidence="1 2">
    <name type="scientific">Phlebia brevispora</name>
    <dbReference type="NCBI Taxonomy" id="194682"/>
    <lineage>
        <taxon>Eukaryota</taxon>
        <taxon>Fungi</taxon>
        <taxon>Dikarya</taxon>
        <taxon>Basidiomycota</taxon>
        <taxon>Agaricomycotina</taxon>
        <taxon>Agaricomycetes</taxon>
        <taxon>Polyporales</taxon>
        <taxon>Meruliaceae</taxon>
        <taxon>Phlebia</taxon>
    </lineage>
</organism>
<keyword evidence="2" id="KW-1185">Reference proteome</keyword>
<reference evidence="1" key="1">
    <citation type="submission" date="2022-07" db="EMBL/GenBank/DDBJ databases">
        <title>Genome Sequence of Phlebia brevispora.</title>
        <authorList>
            <person name="Buettner E."/>
        </authorList>
    </citation>
    <scope>NUCLEOTIDE SEQUENCE</scope>
    <source>
        <strain evidence="1">MPL23</strain>
    </source>
</reference>
<dbReference type="Proteomes" id="UP001148662">
    <property type="component" value="Unassembled WGS sequence"/>
</dbReference>